<feature type="domain" description="Stonin-2 N-terminal" evidence="2">
    <location>
        <begin position="1"/>
        <end position="173"/>
    </location>
</feature>
<evidence type="ECO:0000256" key="1">
    <source>
        <dbReference type="SAM" id="MobiDB-lite"/>
    </source>
</evidence>
<feature type="region of interest" description="Disordered" evidence="1">
    <location>
        <begin position="123"/>
        <end position="149"/>
    </location>
</feature>
<feature type="non-terminal residue" evidence="3">
    <location>
        <position position="1"/>
    </location>
</feature>
<proteinExistence type="predicted"/>
<evidence type="ECO:0000313" key="3">
    <source>
        <dbReference type="EMBL" id="ETE71728.1"/>
    </source>
</evidence>
<dbReference type="OrthoDB" id="9603227at2759"/>
<dbReference type="AlphaFoldDB" id="V8PCI8"/>
<dbReference type="InterPro" id="IPR022699">
    <property type="entry name" value="Stonin2_N"/>
</dbReference>
<accession>V8PCI8</accession>
<protein>
    <submittedName>
        <fullName evidence="3">Stonin-2</fullName>
    </submittedName>
</protein>
<evidence type="ECO:0000313" key="4">
    <source>
        <dbReference type="Proteomes" id="UP000018936"/>
    </source>
</evidence>
<comment type="caution">
    <text evidence="3">The sequence shown here is derived from an EMBL/GenBank/DDBJ whole genome shotgun (WGS) entry which is preliminary data.</text>
</comment>
<evidence type="ECO:0000259" key="2">
    <source>
        <dbReference type="Pfam" id="PF12016"/>
    </source>
</evidence>
<keyword evidence="4" id="KW-1185">Reference proteome</keyword>
<name>V8PCI8_OPHHA</name>
<dbReference type="Proteomes" id="UP000018936">
    <property type="component" value="Unassembled WGS sequence"/>
</dbReference>
<dbReference type="EMBL" id="AZIM01000319">
    <property type="protein sequence ID" value="ETE71728.1"/>
    <property type="molecule type" value="Genomic_DNA"/>
</dbReference>
<organism evidence="3 4">
    <name type="scientific">Ophiophagus hannah</name>
    <name type="common">King cobra</name>
    <name type="synonym">Naja hannah</name>
    <dbReference type="NCBI Taxonomy" id="8665"/>
    <lineage>
        <taxon>Eukaryota</taxon>
        <taxon>Metazoa</taxon>
        <taxon>Chordata</taxon>
        <taxon>Craniata</taxon>
        <taxon>Vertebrata</taxon>
        <taxon>Euteleostomi</taxon>
        <taxon>Lepidosauria</taxon>
        <taxon>Squamata</taxon>
        <taxon>Bifurcata</taxon>
        <taxon>Unidentata</taxon>
        <taxon>Episquamata</taxon>
        <taxon>Toxicofera</taxon>
        <taxon>Serpentes</taxon>
        <taxon>Colubroidea</taxon>
        <taxon>Elapidae</taxon>
        <taxon>Elapinae</taxon>
        <taxon>Ophiophagus</taxon>
    </lineage>
</organism>
<reference evidence="3 4" key="1">
    <citation type="journal article" date="2013" name="Proc. Natl. Acad. Sci. U.S.A.">
        <title>The king cobra genome reveals dynamic gene evolution and adaptation in the snake venom system.</title>
        <authorList>
            <person name="Vonk F.J."/>
            <person name="Casewell N.R."/>
            <person name="Henkel C.V."/>
            <person name="Heimberg A.M."/>
            <person name="Jansen H.J."/>
            <person name="McCleary R.J."/>
            <person name="Kerkkamp H.M."/>
            <person name="Vos R.A."/>
            <person name="Guerreiro I."/>
            <person name="Calvete J.J."/>
            <person name="Wuster W."/>
            <person name="Woods A.E."/>
            <person name="Logan J.M."/>
            <person name="Harrison R.A."/>
            <person name="Castoe T.A."/>
            <person name="de Koning A.P."/>
            <person name="Pollock D.D."/>
            <person name="Yandell M."/>
            <person name="Calderon D."/>
            <person name="Renjifo C."/>
            <person name="Currier R.B."/>
            <person name="Salgado D."/>
            <person name="Pla D."/>
            <person name="Sanz L."/>
            <person name="Hyder A.S."/>
            <person name="Ribeiro J.M."/>
            <person name="Arntzen J.W."/>
            <person name="van den Thillart G.E."/>
            <person name="Boetzer M."/>
            <person name="Pirovano W."/>
            <person name="Dirks R.P."/>
            <person name="Spaink H.P."/>
            <person name="Duboule D."/>
            <person name="McGlinn E."/>
            <person name="Kini R.M."/>
            <person name="Richardson M.K."/>
        </authorList>
    </citation>
    <scope>NUCLEOTIDE SEQUENCE</scope>
    <source>
        <tissue evidence="3">Blood</tissue>
    </source>
</reference>
<sequence>MTSLANVIPSPQSEWVSFSDGLHRSVTSQGHTREPLERFLSSSDTSSEGIQNLDGELPSFSHVELGERINKTAVGLDLPASFSTWVQFEDAPWTNSSPEHLRTASSPKIFCWMCPPLGYSERQPLTSESSWTTTSENSSSPSITPSYTDLQSINTEDLTSGRASAEDSTGITSFPQKSLASSKHVKEYLSLSDLKEKRKKVLFTPEMKSLDVWPEKDFCNYKKIAVFVESPGLPISKEGEYGLH</sequence>
<gene>
    <name evidence="3" type="primary">Ston2</name>
    <name evidence="3" type="ORF">L345_02455</name>
</gene>
<dbReference type="Pfam" id="PF12016">
    <property type="entry name" value="Stonin2_N"/>
    <property type="match status" value="1"/>
</dbReference>
<feature type="compositionally biased region" description="Low complexity" evidence="1">
    <location>
        <begin position="126"/>
        <end position="148"/>
    </location>
</feature>